<evidence type="ECO:0000313" key="18">
    <source>
        <dbReference type="EMBL" id="GAP66198.1"/>
    </source>
</evidence>
<keyword evidence="11 14" id="KW-1133">Transmembrane helix</keyword>
<evidence type="ECO:0000256" key="6">
    <source>
        <dbReference type="ARBA" id="ARBA00022670"/>
    </source>
</evidence>
<dbReference type="InterPro" id="IPR005311">
    <property type="entry name" value="PBP_dimer"/>
</dbReference>
<evidence type="ECO:0000256" key="12">
    <source>
        <dbReference type="ARBA" id="ARBA00023136"/>
    </source>
</evidence>
<dbReference type="GO" id="GO:0005886">
    <property type="term" value="C:plasma membrane"/>
    <property type="evidence" value="ECO:0007669"/>
    <property type="project" value="UniProtKB-SubCell"/>
</dbReference>
<dbReference type="EMBL" id="DF952379">
    <property type="protein sequence ID" value="GAN45200.1"/>
    <property type="molecule type" value="Genomic_DNA"/>
</dbReference>
<comment type="caution">
    <text evidence="14">Lacks conserved residue(s) required for the propagation of feature annotation.</text>
</comment>
<dbReference type="InterPro" id="IPR017790">
    <property type="entry name" value="Penicillin-binding_protein_2"/>
</dbReference>
<sequence length="630" mass="68254">MRRRPHTAIKDARGEAALFRARAVVGFAAILAGLLVLVARFVWLQVLHHDEFSARSEQNRVHVVHLPPARGLIYDRNGVLLADNVPAFRLEVVPERVKDMDAMLARLGALVPLGDDDLKRFRQQLRQHRAFQSVPLKLKLTEDEIGRFAVNQWRFPGVSVVPYLTRRYPQGESFAHVVGYVARIDDNDLDKLDADRYVGTTHIGKTGIERQYEDLLHGEPGYQLVEVNADQRVQRVLETVPPKPGRNLYLSLDARLQHAAEQAFAGRAGAAVAIDPRNGEVLAMVSVPSFDPNLFVNGIAQGDYTALLEAPDRPLLDRALRGRYPPGSTVKPFLGLAGLEYGLRRPEDTVLSTGEFFIPGQSRGYRDDVRGGQGRVDLVQAIAQSVNTYFYALALDMGIDRMAAFMGKFGFGRATGIDLPGEGAGVLPSSAWKRATFGKPWYLGETVIAGIGQGYWVVTPLQLAHAVAMLANRGVDRTPHLLHATQNGLGAPLVPAAPPARSAASVIRNPADWAPIEQGMLEVVNGAKGTARGIAAGFPYLIAGKTGTAERYSRTTDAYEPRGSDAELAARHRALFIGFTPADAPRIAVAVVLEAGAWGGKDAAPIARRIMDAWAAEQAAPAVAAAGDGR</sequence>
<dbReference type="STRING" id="1475481.GCA_000953855_01530"/>
<evidence type="ECO:0000313" key="17">
    <source>
        <dbReference type="EMBL" id="GAN45200.1"/>
    </source>
</evidence>
<keyword evidence="10 14" id="KW-0573">Peptidoglycan synthesis</keyword>
<comment type="subcellular location">
    <subcellularLocation>
        <location evidence="14">Cell inner membrane</location>
        <topology evidence="14">Single-pass membrane protein</topology>
    </subcellularLocation>
    <subcellularLocation>
        <location evidence="2">Cell membrane</location>
    </subcellularLocation>
    <subcellularLocation>
        <location evidence="1">Membrane</location>
        <topology evidence="1">Single-pass membrane protein</topology>
    </subcellularLocation>
</comment>
<evidence type="ECO:0000313" key="19">
    <source>
        <dbReference type="Proteomes" id="UP000253740"/>
    </source>
</evidence>
<dbReference type="GO" id="GO:0071972">
    <property type="term" value="F:peptidoglycan L,D-transpeptidase activity"/>
    <property type="evidence" value="ECO:0007669"/>
    <property type="project" value="TreeGrafter"/>
</dbReference>
<dbReference type="SUPFAM" id="SSF56519">
    <property type="entry name" value="Penicillin binding protein dimerisation domain"/>
    <property type="match status" value="1"/>
</dbReference>
<comment type="similarity">
    <text evidence="14">Belongs to the transpeptidase family. MrdA subfamily.</text>
</comment>
<dbReference type="Pfam" id="PF03717">
    <property type="entry name" value="PBP_dimer"/>
    <property type="match status" value="1"/>
</dbReference>
<dbReference type="OrthoDB" id="9766847at2"/>
<dbReference type="AlphaFoldDB" id="A0A0K8QMW4"/>
<evidence type="ECO:0000256" key="14">
    <source>
        <dbReference type="HAMAP-Rule" id="MF_02081"/>
    </source>
</evidence>
<dbReference type="PANTHER" id="PTHR30627:SF2">
    <property type="entry name" value="PEPTIDOGLYCAN D,D-TRANSPEPTIDASE MRDA"/>
    <property type="match status" value="1"/>
</dbReference>
<dbReference type="Gene3D" id="3.40.710.10">
    <property type="entry name" value="DD-peptidase/beta-lactamase superfamily"/>
    <property type="match status" value="1"/>
</dbReference>
<dbReference type="InterPro" id="IPR050515">
    <property type="entry name" value="Beta-lactam/transpept"/>
</dbReference>
<keyword evidence="8 14" id="KW-0378">Hydrolase</keyword>
<evidence type="ECO:0000256" key="3">
    <source>
        <dbReference type="ARBA" id="ARBA00022475"/>
    </source>
</evidence>
<dbReference type="NCBIfam" id="TIGR03423">
    <property type="entry name" value="pbp2_mrdA"/>
    <property type="match status" value="1"/>
</dbReference>
<keyword evidence="6 14" id="KW-0645">Protease</keyword>
<keyword evidence="3 14" id="KW-1003">Cell membrane</keyword>
<accession>A0A0K8QMW4</accession>
<dbReference type="GO" id="GO:0006508">
    <property type="term" value="P:proteolysis"/>
    <property type="evidence" value="ECO:0007669"/>
    <property type="project" value="UniProtKB-KW"/>
</dbReference>
<evidence type="ECO:0000256" key="2">
    <source>
        <dbReference type="ARBA" id="ARBA00004236"/>
    </source>
</evidence>
<feature type="domain" description="Penicillin-binding protein transpeptidase" evidence="15">
    <location>
        <begin position="269"/>
        <end position="612"/>
    </location>
</feature>
<dbReference type="InterPro" id="IPR012338">
    <property type="entry name" value="Beta-lactam/transpept-like"/>
</dbReference>
<feature type="domain" description="Penicillin-binding protein dimerisation" evidence="16">
    <location>
        <begin position="66"/>
        <end position="236"/>
    </location>
</feature>
<keyword evidence="18" id="KW-0808">Transferase</keyword>
<gene>
    <name evidence="14" type="primary">mrdA</name>
    <name evidence="17" type="ORF">MBSD_1745</name>
    <name evidence="18" type="ORF">MBSD_n1501</name>
</gene>
<protein>
    <recommendedName>
        <fullName evidence="14">Peptidoglycan D,D-transpeptidase MrdA</fullName>
        <ecNumber evidence="14">3.4.16.4</ecNumber>
    </recommendedName>
    <alternativeName>
        <fullName evidence="14">Penicillin-binding protein 2</fullName>
        <shortName evidence="14">PBP-2</shortName>
    </alternativeName>
</protein>
<keyword evidence="19" id="KW-1185">Reference proteome</keyword>
<dbReference type="GO" id="GO:0009002">
    <property type="term" value="F:serine-type D-Ala-D-Ala carboxypeptidase activity"/>
    <property type="evidence" value="ECO:0007669"/>
    <property type="project" value="UniProtKB-UniRule"/>
</dbReference>
<dbReference type="GO" id="GO:0008658">
    <property type="term" value="F:penicillin binding"/>
    <property type="evidence" value="ECO:0007669"/>
    <property type="project" value="UniProtKB-UniRule"/>
</dbReference>
<dbReference type="Gene3D" id="3.30.1390.30">
    <property type="entry name" value="Penicillin-binding protein 2a, domain 3"/>
    <property type="match status" value="1"/>
</dbReference>
<comment type="pathway">
    <text evidence="14">Cell wall biogenesis; peptidoglycan biosynthesis.</text>
</comment>
<dbReference type="HAMAP" id="MF_02081">
    <property type="entry name" value="MrdA_transpept"/>
    <property type="match status" value="1"/>
</dbReference>
<name>A0A0K8QMW4_9GAMM</name>
<reference evidence="18" key="2">
    <citation type="submission" date="2015-08" db="EMBL/GenBank/DDBJ databases">
        <title>Complete DNA Sequence of Pseudomonas syringae pv. actinidiae, the Causal Agent of Kiwifruit Canker Disease.</title>
        <authorList>
            <person name="Rikkerink E.H.A."/>
            <person name="Fineran P.C."/>
        </authorList>
    </citation>
    <scope>NUCLEOTIDE SEQUENCE</scope>
    <source>
        <strain evidence="18">SkMP5</strain>
    </source>
</reference>
<dbReference type="GO" id="GO:0016740">
    <property type="term" value="F:transferase activity"/>
    <property type="evidence" value="ECO:0007669"/>
    <property type="project" value="UniProtKB-KW"/>
</dbReference>
<reference evidence="17" key="1">
    <citation type="submission" date="2015-03" db="EMBL/GenBank/DDBJ databases">
        <title>Draft genome sequence of Mizugakiibacter sediminis skMP5.</title>
        <authorList>
            <person name="Watanabe T."/>
            <person name="Kojima H."/>
            <person name="Fukui M."/>
        </authorList>
    </citation>
    <scope>NUCLEOTIDE SEQUENCE</scope>
    <source>
        <strain evidence="17">SkMP5</strain>
    </source>
</reference>
<comment type="catalytic activity">
    <reaction evidence="14">
        <text>Preferential cleavage: (Ac)2-L-Lys-D-Ala-|-D-Ala. Also transpeptidation of peptidyl-alanyl moieties that are N-acyl substituents of D-alanine.</text>
        <dbReference type="EC" id="3.4.16.4"/>
    </reaction>
</comment>
<dbReference type="Pfam" id="PF00905">
    <property type="entry name" value="Transpeptidase"/>
    <property type="match status" value="1"/>
</dbReference>
<dbReference type="EC" id="3.4.16.4" evidence="14"/>
<dbReference type="InterPro" id="IPR036138">
    <property type="entry name" value="PBP_dimer_sf"/>
</dbReference>
<evidence type="ECO:0000256" key="9">
    <source>
        <dbReference type="ARBA" id="ARBA00022960"/>
    </source>
</evidence>
<evidence type="ECO:0000259" key="16">
    <source>
        <dbReference type="Pfam" id="PF03717"/>
    </source>
</evidence>
<evidence type="ECO:0000256" key="4">
    <source>
        <dbReference type="ARBA" id="ARBA00022519"/>
    </source>
</evidence>
<keyword evidence="13 14" id="KW-0961">Cell wall biogenesis/degradation</keyword>
<dbReference type="GO" id="GO:0071555">
    <property type="term" value="P:cell wall organization"/>
    <property type="evidence" value="ECO:0007669"/>
    <property type="project" value="UniProtKB-KW"/>
</dbReference>
<evidence type="ECO:0000256" key="11">
    <source>
        <dbReference type="ARBA" id="ARBA00022989"/>
    </source>
</evidence>
<dbReference type="GO" id="GO:0009252">
    <property type="term" value="P:peptidoglycan biosynthetic process"/>
    <property type="evidence" value="ECO:0007669"/>
    <property type="project" value="UniProtKB-UniRule"/>
</dbReference>
<keyword evidence="7 14" id="KW-0812">Transmembrane</keyword>
<dbReference type="EMBL" id="DF970194">
    <property type="protein sequence ID" value="GAP66198.1"/>
    <property type="molecule type" value="Genomic_DNA"/>
</dbReference>
<dbReference type="RefSeq" id="WP_062536661.1">
    <property type="nucleotide sequence ID" value="NZ_DF970194.1"/>
</dbReference>
<dbReference type="Gene3D" id="3.90.1310.10">
    <property type="entry name" value="Penicillin-binding protein 2a (Domain 2)"/>
    <property type="match status" value="1"/>
</dbReference>
<dbReference type="SUPFAM" id="SSF56601">
    <property type="entry name" value="beta-lactamase/transpeptidase-like"/>
    <property type="match status" value="1"/>
</dbReference>
<comment type="function">
    <text evidence="14">Catalyzes cross-linking of the peptidoglycan cell wall.</text>
</comment>
<keyword evidence="4 14" id="KW-0997">Cell inner membrane</keyword>
<evidence type="ECO:0000259" key="15">
    <source>
        <dbReference type="Pfam" id="PF00905"/>
    </source>
</evidence>
<keyword evidence="9 14" id="KW-0133">Cell shape</keyword>
<evidence type="ECO:0000256" key="8">
    <source>
        <dbReference type="ARBA" id="ARBA00022801"/>
    </source>
</evidence>
<organism evidence="18">
    <name type="scientific">Mizugakiibacter sediminis</name>
    <dbReference type="NCBI Taxonomy" id="1475481"/>
    <lineage>
        <taxon>Bacteria</taxon>
        <taxon>Pseudomonadati</taxon>
        <taxon>Pseudomonadota</taxon>
        <taxon>Gammaproteobacteria</taxon>
        <taxon>Lysobacterales</taxon>
        <taxon>Rhodanobacteraceae</taxon>
        <taxon>Mizugakiibacter</taxon>
    </lineage>
</organism>
<dbReference type="UniPathway" id="UPA00219"/>
<dbReference type="GO" id="GO:0008360">
    <property type="term" value="P:regulation of cell shape"/>
    <property type="evidence" value="ECO:0007669"/>
    <property type="project" value="UniProtKB-KW"/>
</dbReference>
<evidence type="ECO:0000256" key="7">
    <source>
        <dbReference type="ARBA" id="ARBA00022692"/>
    </source>
</evidence>
<evidence type="ECO:0000256" key="5">
    <source>
        <dbReference type="ARBA" id="ARBA00022645"/>
    </source>
</evidence>
<feature type="transmembrane region" description="Helical" evidence="14">
    <location>
        <begin position="21"/>
        <end position="43"/>
    </location>
</feature>
<feature type="active site" description="Acyl-ester intermediate" evidence="14">
    <location>
        <position position="328"/>
    </location>
</feature>
<dbReference type="PANTHER" id="PTHR30627">
    <property type="entry name" value="PEPTIDOGLYCAN D,D-TRANSPEPTIDASE"/>
    <property type="match status" value="1"/>
</dbReference>
<dbReference type="InterPro" id="IPR001460">
    <property type="entry name" value="PCN-bd_Tpept"/>
</dbReference>
<evidence type="ECO:0000256" key="13">
    <source>
        <dbReference type="ARBA" id="ARBA00023316"/>
    </source>
</evidence>
<proteinExistence type="inferred from homology"/>
<keyword evidence="12 14" id="KW-0472">Membrane</keyword>
<dbReference type="HOGENOM" id="CLU_009289_1_2_6"/>
<evidence type="ECO:0000256" key="10">
    <source>
        <dbReference type="ARBA" id="ARBA00022984"/>
    </source>
</evidence>
<evidence type="ECO:0000256" key="1">
    <source>
        <dbReference type="ARBA" id="ARBA00004167"/>
    </source>
</evidence>
<dbReference type="Proteomes" id="UP000253740">
    <property type="component" value="Unassembled WGS sequence"/>
</dbReference>
<keyword evidence="5 14" id="KW-0121">Carboxypeptidase</keyword>